<reference evidence="2 3" key="1">
    <citation type="submission" date="2019-02" db="EMBL/GenBank/DDBJ databases">
        <title>Pedobacter sp. RP-1-13 sp. nov., isolated from Arctic soil.</title>
        <authorList>
            <person name="Dahal R.H."/>
        </authorList>
    </citation>
    <scope>NUCLEOTIDE SEQUENCE [LARGE SCALE GENOMIC DNA]</scope>
    <source>
        <strain evidence="2 3">RP-1-13</strain>
    </source>
</reference>
<dbReference type="RefSeq" id="WP_131553273.1">
    <property type="nucleotide sequence ID" value="NZ_SJSK01000002.1"/>
</dbReference>
<gene>
    <name evidence="2" type="ORF">EZ428_11445</name>
</gene>
<proteinExistence type="predicted"/>
<evidence type="ECO:0000313" key="2">
    <source>
        <dbReference type="EMBL" id="TCC92333.1"/>
    </source>
</evidence>
<dbReference type="Proteomes" id="UP000292884">
    <property type="component" value="Unassembled WGS sequence"/>
</dbReference>
<evidence type="ECO:0000313" key="3">
    <source>
        <dbReference type="Proteomes" id="UP000292884"/>
    </source>
</evidence>
<dbReference type="EMBL" id="SJSK01000002">
    <property type="protein sequence ID" value="TCC92333.1"/>
    <property type="molecule type" value="Genomic_DNA"/>
</dbReference>
<comment type="caution">
    <text evidence="2">The sequence shown here is derived from an EMBL/GenBank/DDBJ whole genome shotgun (WGS) entry which is preliminary data.</text>
</comment>
<evidence type="ECO:0000259" key="1">
    <source>
        <dbReference type="Pfam" id="PF12770"/>
    </source>
</evidence>
<feature type="domain" description="CHAT" evidence="1">
    <location>
        <begin position="173"/>
        <end position="461"/>
    </location>
</feature>
<dbReference type="OrthoDB" id="9771112at2"/>
<dbReference type="AlphaFoldDB" id="A0A4R0MZF7"/>
<organism evidence="2 3">
    <name type="scientific">Pedobacter frigiditerrae</name>
    <dbReference type="NCBI Taxonomy" id="2530452"/>
    <lineage>
        <taxon>Bacteria</taxon>
        <taxon>Pseudomonadati</taxon>
        <taxon>Bacteroidota</taxon>
        <taxon>Sphingobacteriia</taxon>
        <taxon>Sphingobacteriales</taxon>
        <taxon>Sphingobacteriaceae</taxon>
        <taxon>Pedobacter</taxon>
    </lineage>
</organism>
<name>A0A4R0MZF7_9SPHI</name>
<dbReference type="Pfam" id="PF12770">
    <property type="entry name" value="CHAT"/>
    <property type="match status" value="1"/>
</dbReference>
<dbReference type="InterPro" id="IPR024983">
    <property type="entry name" value="CHAT_dom"/>
</dbReference>
<sequence>MKYILLFIILFLNHLVFAQTVEKDVFEIYKRQYNSMIKSRGASYSSGFTDLIGGFKTSGLKSNTDFANVLKNLYGDKEKIGVVFFFYNEGILHRTFFKPGQVLEEKAIKISQQKLVELHSDLLMAFQIQAKSASRSPIKRGVAVKNVGSNAKKINLEVLTKEIGSILLPIGFDETVKQLIVIPALNIGTFPFHILKPYKDNSYLIDKCSFTISPGIVDLIVSKTLILRGTMGGEWRDGKYFDQSGGTDRNTYMPPRRKFTLDNPLFISNPAYPKNLEYSFPDLPGATKEIAGAISYAEDYHLLSGNNAKKDSILKYWDKADLIYFATHGIADESNPIENSYLVLSGIDAKLTARDVMNLAAKGKSFPELVILSACQTGLGKSVDVGITGLARSFILGGTKQVIMSLWNVDDEATAFLMERFIFHLQEPNFYLPSEQLRLAILDTKVKYPNPMYWASFSVFGVSY</sequence>
<accession>A0A4R0MZF7</accession>
<keyword evidence="3" id="KW-1185">Reference proteome</keyword>
<protein>
    <submittedName>
        <fullName evidence="2">CHAT domain-containing protein</fullName>
    </submittedName>
</protein>